<feature type="compositionally biased region" description="Basic and acidic residues" evidence="5">
    <location>
        <begin position="288"/>
        <end position="299"/>
    </location>
</feature>
<keyword evidence="3" id="KW-0378">Hydrolase</keyword>
<feature type="signal peptide" evidence="6">
    <location>
        <begin position="1"/>
        <end position="22"/>
    </location>
</feature>
<dbReference type="RefSeq" id="WP_092154642.1">
    <property type="nucleotide sequence ID" value="NZ_FNBX01000016.1"/>
</dbReference>
<dbReference type="Proteomes" id="UP000199355">
    <property type="component" value="Unassembled WGS sequence"/>
</dbReference>
<dbReference type="PANTHER" id="PTHR47053">
    <property type="entry name" value="MUREIN DD-ENDOPEPTIDASE MEPH-RELATED"/>
    <property type="match status" value="1"/>
</dbReference>
<organism evidence="8 9">
    <name type="scientific">Desulfovibrio legallii</name>
    <dbReference type="NCBI Taxonomy" id="571438"/>
    <lineage>
        <taxon>Bacteria</taxon>
        <taxon>Pseudomonadati</taxon>
        <taxon>Thermodesulfobacteriota</taxon>
        <taxon>Desulfovibrionia</taxon>
        <taxon>Desulfovibrionales</taxon>
        <taxon>Desulfovibrionaceae</taxon>
        <taxon>Desulfovibrio</taxon>
    </lineage>
</organism>
<keyword evidence="2" id="KW-0645">Protease</keyword>
<reference evidence="9" key="1">
    <citation type="submission" date="2016-10" db="EMBL/GenBank/DDBJ databases">
        <authorList>
            <person name="Varghese N."/>
            <person name="Submissions S."/>
        </authorList>
    </citation>
    <scope>NUCLEOTIDE SEQUENCE [LARGE SCALE GENOMIC DNA]</scope>
    <source>
        <strain evidence="9">KHC7</strain>
    </source>
</reference>
<evidence type="ECO:0000256" key="6">
    <source>
        <dbReference type="SAM" id="SignalP"/>
    </source>
</evidence>
<feature type="region of interest" description="Disordered" evidence="5">
    <location>
        <begin position="200"/>
        <end position="339"/>
    </location>
</feature>
<dbReference type="Gene3D" id="3.90.1720.10">
    <property type="entry name" value="endopeptidase domain like (from Nostoc punctiforme)"/>
    <property type="match status" value="1"/>
</dbReference>
<dbReference type="PROSITE" id="PS51257">
    <property type="entry name" value="PROKAR_LIPOPROTEIN"/>
    <property type="match status" value="1"/>
</dbReference>
<dbReference type="Pfam" id="PF00877">
    <property type="entry name" value="NLPC_P60"/>
    <property type="match status" value="1"/>
</dbReference>
<dbReference type="OrthoDB" id="9807055at2"/>
<evidence type="ECO:0000256" key="4">
    <source>
        <dbReference type="ARBA" id="ARBA00022807"/>
    </source>
</evidence>
<dbReference type="SUPFAM" id="SSF54001">
    <property type="entry name" value="Cysteine proteinases"/>
    <property type="match status" value="1"/>
</dbReference>
<dbReference type="InterPro" id="IPR000064">
    <property type="entry name" value="NLP_P60_dom"/>
</dbReference>
<feature type="chain" id="PRO_5011546026" evidence="6">
    <location>
        <begin position="23"/>
        <end position="339"/>
    </location>
</feature>
<name>A0A1G7PJP2_9BACT</name>
<feature type="compositionally biased region" description="Low complexity" evidence="5">
    <location>
        <begin position="243"/>
        <end position="265"/>
    </location>
</feature>
<evidence type="ECO:0000259" key="7">
    <source>
        <dbReference type="PROSITE" id="PS51935"/>
    </source>
</evidence>
<proteinExistence type="inferred from homology"/>
<feature type="domain" description="NlpC/P60" evidence="7">
    <location>
        <begin position="52"/>
        <end position="174"/>
    </location>
</feature>
<feature type="compositionally biased region" description="Basic and acidic residues" evidence="5">
    <location>
        <begin position="306"/>
        <end position="317"/>
    </location>
</feature>
<evidence type="ECO:0000256" key="2">
    <source>
        <dbReference type="ARBA" id="ARBA00022670"/>
    </source>
</evidence>
<dbReference type="STRING" id="571438.SAMN05192586_11643"/>
<feature type="compositionally biased region" description="Basic and acidic residues" evidence="5">
    <location>
        <begin position="232"/>
        <end position="241"/>
    </location>
</feature>
<feature type="compositionally biased region" description="Basic residues" evidence="5">
    <location>
        <begin position="205"/>
        <end position="221"/>
    </location>
</feature>
<dbReference type="GO" id="GO:0006508">
    <property type="term" value="P:proteolysis"/>
    <property type="evidence" value="ECO:0007669"/>
    <property type="project" value="UniProtKB-KW"/>
</dbReference>
<dbReference type="EMBL" id="FNBX01000016">
    <property type="protein sequence ID" value="SDF86451.1"/>
    <property type="molecule type" value="Genomic_DNA"/>
</dbReference>
<evidence type="ECO:0000256" key="5">
    <source>
        <dbReference type="SAM" id="MobiDB-lite"/>
    </source>
</evidence>
<accession>A0A1G7PJP2</accession>
<evidence type="ECO:0000313" key="8">
    <source>
        <dbReference type="EMBL" id="SDF86451.1"/>
    </source>
</evidence>
<dbReference type="GO" id="GO:0008234">
    <property type="term" value="F:cysteine-type peptidase activity"/>
    <property type="evidence" value="ECO:0007669"/>
    <property type="project" value="UniProtKB-KW"/>
</dbReference>
<evidence type="ECO:0000313" key="9">
    <source>
        <dbReference type="Proteomes" id="UP000199355"/>
    </source>
</evidence>
<sequence length="339" mass="36628">MGKCLKLGVLLASCVLAFGCAARQQQSGPQDETLRVERFRRSYEAAFDNKQQEASQQLISKARSALGTPYVRGGSSPDGFDCSGFVCWAYKSVGVSLPRTAREQSVVGKRITRVEDMRAGDIVAFRHPRRGYHTGIYVGDGKFIHSPHRRSTVRITSLDDPYFSNTFLGARRVKMEGGQDLVAQAERRLNDFTEERAVRDLSSAKKAKGKQKAGVKSRKKADKIVQVASNERSGKRREAVRVAKTSAKSARSAKSSPKASSSAKSEAVHAAKRGKAAQTPDKASVRSAKKDVSGKDRAAKGAPKASRADKKSADVRKVAAKGDVGKTSKTALKKRGGNS</sequence>
<comment type="similarity">
    <text evidence="1">Belongs to the peptidase C40 family.</text>
</comment>
<dbReference type="PANTHER" id="PTHR47053:SF1">
    <property type="entry name" value="MUREIN DD-ENDOPEPTIDASE MEPH-RELATED"/>
    <property type="match status" value="1"/>
</dbReference>
<dbReference type="InterPro" id="IPR038765">
    <property type="entry name" value="Papain-like_cys_pep_sf"/>
</dbReference>
<gene>
    <name evidence="8" type="ORF">SAMN05192586_11643</name>
</gene>
<dbReference type="PROSITE" id="PS51935">
    <property type="entry name" value="NLPC_P60"/>
    <property type="match status" value="1"/>
</dbReference>
<keyword evidence="4" id="KW-0788">Thiol protease</keyword>
<evidence type="ECO:0000256" key="3">
    <source>
        <dbReference type="ARBA" id="ARBA00022801"/>
    </source>
</evidence>
<keyword evidence="6" id="KW-0732">Signal</keyword>
<dbReference type="InterPro" id="IPR051202">
    <property type="entry name" value="Peptidase_C40"/>
</dbReference>
<evidence type="ECO:0000256" key="1">
    <source>
        <dbReference type="ARBA" id="ARBA00007074"/>
    </source>
</evidence>
<keyword evidence="9" id="KW-1185">Reference proteome</keyword>
<protein>
    <submittedName>
        <fullName evidence="8">NlpC/P60 family protein</fullName>
    </submittedName>
</protein>
<dbReference type="AlphaFoldDB" id="A0A1G7PJP2"/>